<dbReference type="AlphaFoldDB" id="A0A067TRW5"/>
<evidence type="ECO:0000313" key="4">
    <source>
        <dbReference type="Proteomes" id="UP000027222"/>
    </source>
</evidence>
<proteinExistence type="predicted"/>
<keyword evidence="4" id="KW-1185">Reference proteome</keyword>
<dbReference type="EMBL" id="KL142367">
    <property type="protein sequence ID" value="KDR85047.1"/>
    <property type="molecule type" value="Genomic_DNA"/>
</dbReference>
<dbReference type="Proteomes" id="UP000027222">
    <property type="component" value="Unassembled WGS sequence"/>
</dbReference>
<feature type="transmembrane region" description="Helical" evidence="2">
    <location>
        <begin position="53"/>
        <end position="73"/>
    </location>
</feature>
<sequence>MFIHSPRTDDEGDACPSGHVYCAPSGSGSGGNTTTASSNSSDSLSGNSGMHRFIGIAMVIVMVLLAAAAWLYYAKVTKKRKRAGGSSWSSYLCCGRWKKSAPTIPGDNNSEAPLDMLGKPKMEDAKTPITYVSEKERSMMLQAEPRGLIKEVSGGIVIYTEPPRAAALPGRDRYPAAVDSNRGFERVHGVRFEVISIFVEFITTPSPSWEESIYTTWNTWSIMITTEDLERTDEGFQQSRSRRITGRSVNEHKLLFRHICTIAIYRLSFLHRCSSATVGSGSEEPSHCKKG</sequence>
<organism evidence="3 4">
    <name type="scientific">Galerina marginata (strain CBS 339.88)</name>
    <dbReference type="NCBI Taxonomy" id="685588"/>
    <lineage>
        <taxon>Eukaryota</taxon>
        <taxon>Fungi</taxon>
        <taxon>Dikarya</taxon>
        <taxon>Basidiomycota</taxon>
        <taxon>Agaricomycotina</taxon>
        <taxon>Agaricomycetes</taxon>
        <taxon>Agaricomycetidae</taxon>
        <taxon>Agaricales</taxon>
        <taxon>Agaricineae</taxon>
        <taxon>Strophariaceae</taxon>
        <taxon>Galerina</taxon>
    </lineage>
</organism>
<evidence type="ECO:0000256" key="2">
    <source>
        <dbReference type="SAM" id="Phobius"/>
    </source>
</evidence>
<feature type="region of interest" description="Disordered" evidence="1">
    <location>
        <begin position="26"/>
        <end position="45"/>
    </location>
</feature>
<dbReference type="HOGENOM" id="CLU_956573_0_0_1"/>
<keyword evidence="2" id="KW-0472">Membrane</keyword>
<evidence type="ECO:0000256" key="1">
    <source>
        <dbReference type="SAM" id="MobiDB-lite"/>
    </source>
</evidence>
<feature type="compositionally biased region" description="Low complexity" evidence="1">
    <location>
        <begin position="32"/>
        <end position="45"/>
    </location>
</feature>
<protein>
    <submittedName>
        <fullName evidence="3">Uncharacterized protein</fullName>
    </submittedName>
</protein>
<name>A0A067TRW5_GALM3</name>
<evidence type="ECO:0000313" key="3">
    <source>
        <dbReference type="EMBL" id="KDR85047.1"/>
    </source>
</evidence>
<gene>
    <name evidence="3" type="ORF">GALMADRAFT_315338</name>
</gene>
<reference evidence="4" key="1">
    <citation type="journal article" date="2014" name="Proc. Natl. Acad. Sci. U.S.A.">
        <title>Extensive sampling of basidiomycete genomes demonstrates inadequacy of the white-rot/brown-rot paradigm for wood decay fungi.</title>
        <authorList>
            <person name="Riley R."/>
            <person name="Salamov A.A."/>
            <person name="Brown D.W."/>
            <person name="Nagy L.G."/>
            <person name="Floudas D."/>
            <person name="Held B.W."/>
            <person name="Levasseur A."/>
            <person name="Lombard V."/>
            <person name="Morin E."/>
            <person name="Otillar R."/>
            <person name="Lindquist E.A."/>
            <person name="Sun H."/>
            <person name="LaButti K.M."/>
            <person name="Schmutz J."/>
            <person name="Jabbour D."/>
            <person name="Luo H."/>
            <person name="Baker S.E."/>
            <person name="Pisabarro A.G."/>
            <person name="Walton J.D."/>
            <person name="Blanchette R.A."/>
            <person name="Henrissat B."/>
            <person name="Martin F."/>
            <person name="Cullen D."/>
            <person name="Hibbett D.S."/>
            <person name="Grigoriev I.V."/>
        </authorList>
    </citation>
    <scope>NUCLEOTIDE SEQUENCE [LARGE SCALE GENOMIC DNA]</scope>
    <source>
        <strain evidence="4">CBS 339.88</strain>
    </source>
</reference>
<keyword evidence="2" id="KW-0812">Transmembrane</keyword>
<dbReference type="OrthoDB" id="3038877at2759"/>
<accession>A0A067TRW5</accession>
<keyword evidence="2" id="KW-1133">Transmembrane helix</keyword>